<evidence type="ECO:0000313" key="2">
    <source>
        <dbReference type="Proteomes" id="UP000324897"/>
    </source>
</evidence>
<dbReference type="Gramene" id="TVU40546">
    <property type="protein sequence ID" value="TVU40546"/>
    <property type="gene ID" value="EJB05_14013"/>
</dbReference>
<proteinExistence type="predicted"/>
<protein>
    <submittedName>
        <fullName evidence="1">Uncharacterized protein</fullName>
    </submittedName>
</protein>
<gene>
    <name evidence="1" type="ORF">EJB05_14013</name>
</gene>
<feature type="non-terminal residue" evidence="1">
    <location>
        <position position="1"/>
    </location>
</feature>
<dbReference type="EMBL" id="RWGY01000007">
    <property type="protein sequence ID" value="TVU40546.1"/>
    <property type="molecule type" value="Genomic_DNA"/>
</dbReference>
<dbReference type="Proteomes" id="UP000324897">
    <property type="component" value="Chromosome 4"/>
</dbReference>
<comment type="caution">
    <text evidence="1">The sequence shown here is derived from an EMBL/GenBank/DDBJ whole genome shotgun (WGS) entry which is preliminary data.</text>
</comment>
<keyword evidence="2" id="KW-1185">Reference proteome</keyword>
<evidence type="ECO:0000313" key="1">
    <source>
        <dbReference type="EMBL" id="TVU40546.1"/>
    </source>
</evidence>
<name>A0A5J9VY73_9POAL</name>
<dbReference type="AlphaFoldDB" id="A0A5J9VY73"/>
<sequence>MDCSPSVKAVASKLSERPVPVLKVAFSGELALLGESCNLGGVGVGHGLLDFLEGVLDLLLALHQPHEPRVTIVSKLLDVFQRQQALGEAELF</sequence>
<accession>A0A5J9VY73</accession>
<reference evidence="1 2" key="1">
    <citation type="journal article" date="2019" name="Sci. Rep.">
        <title>A high-quality genome of Eragrostis curvula grass provides insights into Poaceae evolution and supports new strategies to enhance forage quality.</title>
        <authorList>
            <person name="Carballo J."/>
            <person name="Santos B.A.C.M."/>
            <person name="Zappacosta D."/>
            <person name="Garbus I."/>
            <person name="Selva J.P."/>
            <person name="Gallo C.A."/>
            <person name="Diaz A."/>
            <person name="Albertini E."/>
            <person name="Caccamo M."/>
            <person name="Echenique V."/>
        </authorList>
    </citation>
    <scope>NUCLEOTIDE SEQUENCE [LARGE SCALE GENOMIC DNA]</scope>
    <source>
        <strain evidence="2">cv. Victoria</strain>
        <tissue evidence="1">Leaf</tissue>
    </source>
</reference>
<organism evidence="1 2">
    <name type="scientific">Eragrostis curvula</name>
    <name type="common">weeping love grass</name>
    <dbReference type="NCBI Taxonomy" id="38414"/>
    <lineage>
        <taxon>Eukaryota</taxon>
        <taxon>Viridiplantae</taxon>
        <taxon>Streptophyta</taxon>
        <taxon>Embryophyta</taxon>
        <taxon>Tracheophyta</taxon>
        <taxon>Spermatophyta</taxon>
        <taxon>Magnoliopsida</taxon>
        <taxon>Liliopsida</taxon>
        <taxon>Poales</taxon>
        <taxon>Poaceae</taxon>
        <taxon>PACMAD clade</taxon>
        <taxon>Chloridoideae</taxon>
        <taxon>Eragrostideae</taxon>
        <taxon>Eragrostidinae</taxon>
        <taxon>Eragrostis</taxon>
    </lineage>
</organism>